<dbReference type="EMBL" id="JAAGAX010000511">
    <property type="protein sequence ID" value="KAF2282219.1"/>
    <property type="molecule type" value="Genomic_DNA"/>
</dbReference>
<dbReference type="AlphaFoldDB" id="A0A6A6K4A1"/>
<feature type="domain" description="Thioredoxin" evidence="7">
    <location>
        <begin position="201"/>
        <end position="326"/>
    </location>
</feature>
<dbReference type="SUPFAM" id="SSF52833">
    <property type="entry name" value="Thioredoxin-like"/>
    <property type="match status" value="1"/>
</dbReference>
<keyword evidence="4" id="KW-0249">Electron transport</keyword>
<dbReference type="Pfam" id="PF00085">
    <property type="entry name" value="Thioredoxin"/>
    <property type="match status" value="1"/>
</dbReference>
<name>A0A6A6K4A1_HEVBR</name>
<dbReference type="InterPro" id="IPR033645">
    <property type="entry name" value="VirB9/CagX/TrbG_C"/>
</dbReference>
<evidence type="ECO:0000256" key="5">
    <source>
        <dbReference type="ARBA" id="ARBA00023157"/>
    </source>
</evidence>
<keyword evidence="2" id="KW-0813">Transport</keyword>
<evidence type="ECO:0000313" key="8">
    <source>
        <dbReference type="EMBL" id="KAF2282219.1"/>
    </source>
</evidence>
<protein>
    <recommendedName>
        <fullName evidence="7">Thioredoxin domain-containing protein</fullName>
    </recommendedName>
</protein>
<evidence type="ECO:0000256" key="1">
    <source>
        <dbReference type="ARBA" id="ARBA00006135"/>
    </source>
</evidence>
<dbReference type="PANTHER" id="PTHR45663:SF11">
    <property type="entry name" value="GEO12009P1"/>
    <property type="match status" value="1"/>
</dbReference>
<dbReference type="PRINTS" id="PR00421">
    <property type="entry name" value="THIOREDOXIN"/>
</dbReference>
<dbReference type="InterPro" id="IPR010258">
    <property type="entry name" value="Conjugal_tfr_TrbG/VirB9/CagX"/>
</dbReference>
<evidence type="ECO:0000256" key="6">
    <source>
        <dbReference type="SAM" id="SignalP"/>
    </source>
</evidence>
<organism evidence="8 9">
    <name type="scientific">Hevea brasiliensis</name>
    <name type="common">Para rubber tree</name>
    <name type="synonym">Siphonia brasiliensis</name>
    <dbReference type="NCBI Taxonomy" id="3981"/>
    <lineage>
        <taxon>Eukaryota</taxon>
        <taxon>Viridiplantae</taxon>
        <taxon>Streptophyta</taxon>
        <taxon>Embryophyta</taxon>
        <taxon>Tracheophyta</taxon>
        <taxon>Spermatophyta</taxon>
        <taxon>Magnoliopsida</taxon>
        <taxon>eudicotyledons</taxon>
        <taxon>Gunneridae</taxon>
        <taxon>Pentapetalae</taxon>
        <taxon>rosids</taxon>
        <taxon>fabids</taxon>
        <taxon>Malpighiales</taxon>
        <taxon>Euphorbiaceae</taxon>
        <taxon>Crotonoideae</taxon>
        <taxon>Micrandreae</taxon>
        <taxon>Hevea</taxon>
    </lineage>
</organism>
<dbReference type="Pfam" id="PF03524">
    <property type="entry name" value="CagX"/>
    <property type="match status" value="1"/>
</dbReference>
<keyword evidence="3 6" id="KW-0732">Signal</keyword>
<dbReference type="GO" id="GO:0005829">
    <property type="term" value="C:cytosol"/>
    <property type="evidence" value="ECO:0007669"/>
    <property type="project" value="TreeGrafter"/>
</dbReference>
<evidence type="ECO:0000259" key="7">
    <source>
        <dbReference type="PROSITE" id="PS51352"/>
    </source>
</evidence>
<proteinExistence type="inferred from homology"/>
<dbReference type="Gene3D" id="3.40.30.10">
    <property type="entry name" value="Glutaredoxin"/>
    <property type="match status" value="1"/>
</dbReference>
<dbReference type="InterPro" id="IPR036249">
    <property type="entry name" value="Thioredoxin-like_sf"/>
</dbReference>
<gene>
    <name evidence="8" type="ORF">GH714_043043</name>
</gene>
<dbReference type="PROSITE" id="PS00194">
    <property type="entry name" value="THIOREDOXIN_1"/>
    <property type="match status" value="1"/>
</dbReference>
<dbReference type="GO" id="GO:0015035">
    <property type="term" value="F:protein-disulfide reductase activity"/>
    <property type="evidence" value="ECO:0007669"/>
    <property type="project" value="TreeGrafter"/>
</dbReference>
<sequence>MRKACMVCAVALLCSSTAFGKQEPRSIAADDHIKVMNFNPQSIHRYTGFYGYQSSILFEAGEVIDTVSMGLNRVAVSTEREQASGLDDPRLAYEVRFVYPAASSVDAESSSDLGGGVSFPTYQNDVPDLSDPEVAKKGLNFDYSVSHAAGSANIVPLRVFDDRRFTYMQFSNVNGDLPSIFNVDAEGYESLVNFRIVGDYVVVERVSPAFTLRYGSSTACVFNEKMYRAASASRRGVDSGLVLVDFWAPWCGPCVALTPQLEKLAQKYEGRLKIYKLNVQDNQDTPVTYGVSAVPTLVIFSDGKELSRVVGANLQQIIGAIDSAVGGAAQ</sequence>
<comment type="similarity">
    <text evidence="1">Belongs to the TrbG/VirB9 family.</text>
</comment>
<accession>A0A6A6K4A1</accession>
<dbReference type="Proteomes" id="UP000467840">
    <property type="component" value="Unassembled WGS sequence"/>
</dbReference>
<comment type="caution">
    <text evidence="8">The sequence shown here is derived from an EMBL/GenBank/DDBJ whole genome shotgun (WGS) entry which is preliminary data.</text>
</comment>
<dbReference type="CDD" id="cd02947">
    <property type="entry name" value="TRX_family"/>
    <property type="match status" value="1"/>
</dbReference>
<dbReference type="InterPro" id="IPR038161">
    <property type="entry name" value="VirB9/CagX/TrbG_C_sf"/>
</dbReference>
<evidence type="ECO:0000256" key="2">
    <source>
        <dbReference type="ARBA" id="ARBA00022448"/>
    </source>
</evidence>
<reference evidence="8 9" key="1">
    <citation type="journal article" date="2020" name="Mol. Plant">
        <title>The Chromosome-Based Rubber Tree Genome Provides New Insights into Spurge Genome Evolution and Rubber Biosynthesis.</title>
        <authorList>
            <person name="Liu J."/>
            <person name="Shi C."/>
            <person name="Shi C.C."/>
            <person name="Li W."/>
            <person name="Zhang Q.J."/>
            <person name="Zhang Y."/>
            <person name="Li K."/>
            <person name="Lu H.F."/>
            <person name="Shi C."/>
            <person name="Zhu S.T."/>
            <person name="Xiao Z.Y."/>
            <person name="Nan H."/>
            <person name="Yue Y."/>
            <person name="Zhu X.G."/>
            <person name="Wu Y."/>
            <person name="Hong X.N."/>
            <person name="Fan G.Y."/>
            <person name="Tong Y."/>
            <person name="Zhang D."/>
            <person name="Mao C.L."/>
            <person name="Liu Y.L."/>
            <person name="Hao S.J."/>
            <person name="Liu W.Q."/>
            <person name="Lv M.Q."/>
            <person name="Zhang H.B."/>
            <person name="Liu Y."/>
            <person name="Hu-Tang G.R."/>
            <person name="Wang J.P."/>
            <person name="Wang J.H."/>
            <person name="Sun Y.H."/>
            <person name="Ni S.B."/>
            <person name="Chen W.B."/>
            <person name="Zhang X.C."/>
            <person name="Jiao Y.N."/>
            <person name="Eichler E.E."/>
            <person name="Li G.H."/>
            <person name="Liu X."/>
            <person name="Gao L.Z."/>
        </authorList>
    </citation>
    <scope>NUCLEOTIDE SEQUENCE [LARGE SCALE GENOMIC DNA]</scope>
    <source>
        <strain evidence="9">cv. GT1</strain>
        <tissue evidence="8">Leaf</tissue>
    </source>
</reference>
<dbReference type="InterPro" id="IPR017937">
    <property type="entry name" value="Thioredoxin_CS"/>
</dbReference>
<dbReference type="PANTHER" id="PTHR45663">
    <property type="entry name" value="GEO12009P1"/>
    <property type="match status" value="1"/>
</dbReference>
<feature type="signal peptide" evidence="6">
    <location>
        <begin position="1"/>
        <end position="20"/>
    </location>
</feature>
<evidence type="ECO:0000313" key="9">
    <source>
        <dbReference type="Proteomes" id="UP000467840"/>
    </source>
</evidence>
<evidence type="ECO:0000256" key="4">
    <source>
        <dbReference type="ARBA" id="ARBA00022982"/>
    </source>
</evidence>
<dbReference type="CDD" id="cd06911">
    <property type="entry name" value="VirB9_CagX_TrbG"/>
    <property type="match status" value="1"/>
</dbReference>
<dbReference type="PROSITE" id="PS51352">
    <property type="entry name" value="THIOREDOXIN_2"/>
    <property type="match status" value="1"/>
</dbReference>
<dbReference type="Gene3D" id="2.60.40.2500">
    <property type="match status" value="1"/>
</dbReference>
<evidence type="ECO:0000256" key="3">
    <source>
        <dbReference type="ARBA" id="ARBA00022729"/>
    </source>
</evidence>
<dbReference type="GO" id="GO:0045454">
    <property type="term" value="P:cell redox homeostasis"/>
    <property type="evidence" value="ECO:0007669"/>
    <property type="project" value="TreeGrafter"/>
</dbReference>
<keyword evidence="5" id="KW-1015">Disulfide bond</keyword>
<feature type="chain" id="PRO_5025686632" description="Thioredoxin domain-containing protein" evidence="6">
    <location>
        <begin position="21"/>
        <end position="330"/>
    </location>
</feature>
<keyword evidence="9" id="KW-1185">Reference proteome</keyword>
<dbReference type="InterPro" id="IPR013766">
    <property type="entry name" value="Thioredoxin_domain"/>
</dbReference>